<evidence type="ECO:0000256" key="1">
    <source>
        <dbReference type="ARBA" id="ARBA00007594"/>
    </source>
</evidence>
<dbReference type="EMBL" id="NBEY01000055">
    <property type="protein sequence ID" value="OQR24828.1"/>
    <property type="molecule type" value="Genomic_DNA"/>
</dbReference>
<dbReference type="GO" id="GO:0022625">
    <property type="term" value="C:cytosolic large ribosomal subunit"/>
    <property type="evidence" value="ECO:0007669"/>
    <property type="project" value="TreeGrafter"/>
</dbReference>
<feature type="domain" description="Large ribosomal subunit protein uL30-like ferredoxin-like fold" evidence="6">
    <location>
        <begin position="4"/>
        <end position="54"/>
    </location>
</feature>
<dbReference type="EMBL" id="VSTU01000014">
    <property type="protein sequence ID" value="MYZ66822.1"/>
    <property type="molecule type" value="Genomic_DNA"/>
</dbReference>
<dbReference type="Proteomes" id="UP000437575">
    <property type="component" value="Unassembled WGS sequence"/>
</dbReference>
<dbReference type="PIRSF" id="PIRSF002211">
    <property type="entry name" value="Ribosomal_L30_bac-type"/>
    <property type="match status" value="1"/>
</dbReference>
<evidence type="ECO:0000313" key="42">
    <source>
        <dbReference type="Proteomes" id="UP001224533"/>
    </source>
</evidence>
<dbReference type="EMBL" id="WKKZ01000488">
    <property type="protein sequence ID" value="MSE05929.1"/>
    <property type="molecule type" value="Genomic_DNA"/>
</dbReference>
<dbReference type="Proteomes" id="UP000470980">
    <property type="component" value="Unassembled WGS sequence"/>
</dbReference>
<dbReference type="Proteomes" id="UP000245607">
    <property type="component" value="Unassembled WGS sequence"/>
</dbReference>
<dbReference type="EMBL" id="CP123971">
    <property type="protein sequence ID" value="WII28253.1"/>
    <property type="molecule type" value="Genomic_DNA"/>
</dbReference>
<dbReference type="EMBL" id="JARKHV010000003">
    <property type="protein sequence ID" value="MDF4186278.1"/>
    <property type="molecule type" value="Genomic_DNA"/>
</dbReference>
<keyword evidence="3 5" id="KW-0689">Ribosomal protein</keyword>
<dbReference type="EMBL" id="WKKX01000082">
    <property type="protein sequence ID" value="MSE07758.1"/>
    <property type="molecule type" value="Genomic_DNA"/>
</dbReference>
<dbReference type="Proteomes" id="UP000192575">
    <property type="component" value="Unassembled WGS sequence"/>
</dbReference>
<reference evidence="26" key="16">
    <citation type="submission" date="2023-04" db="EMBL/GenBank/DDBJ databases">
        <title>Four porcine-derived lactic acid bacteria strains analyses and their evaluation as potential probiotics based on genomics.</title>
        <authorList>
            <person name="Niu D."/>
        </authorList>
    </citation>
    <scope>NUCLEOTIDE SEQUENCE</scope>
    <source>
        <strain evidence="26">ZSA5</strain>
    </source>
</reference>
<reference evidence="33" key="6">
    <citation type="submission" date="2017-04" db="EMBL/GenBank/DDBJ databases">
        <title>Function of individual gut microbiota members based on whole genome sequencing of pure cultures obtained from chicken caecum.</title>
        <authorList>
            <person name="Medvecky M."/>
            <person name="Cejkova D."/>
            <person name="Polansky O."/>
            <person name="Karasova D."/>
            <person name="Kubasova T."/>
            <person name="Cizek A."/>
            <person name="Rychlik I."/>
        </authorList>
    </citation>
    <scope>NUCLEOTIDE SEQUENCE [LARGE SCALE GENOMIC DNA]</scope>
    <source>
        <strain evidence="33">An84</strain>
    </source>
</reference>
<dbReference type="EMBL" id="VSTR01000004">
    <property type="protein sequence ID" value="MYY72965.1"/>
    <property type="molecule type" value="Genomic_DNA"/>
</dbReference>
<dbReference type="EMBL" id="JAUIQT010000001">
    <property type="protein sequence ID" value="MDN4832948.1"/>
    <property type="molecule type" value="Genomic_DNA"/>
</dbReference>
<reference evidence="9 32" key="5">
    <citation type="submission" date="2017-04" db="EMBL/GenBank/DDBJ databases">
        <title>Complete genome sequence of Lactobacillus salivarius ZLS006, a probiotic strain isolated from healthy piglet.</title>
        <authorList>
            <person name="Zhang D."/>
        </authorList>
    </citation>
    <scope>NUCLEOTIDE SEQUENCE [LARGE SCALE GENOMIC DNA]</scope>
    <source>
        <strain evidence="9 32">ZLS006</strain>
    </source>
</reference>
<evidence type="ECO:0000313" key="18">
    <source>
        <dbReference type="EMBL" id="OQQ82795.1"/>
    </source>
</evidence>
<protein>
    <recommendedName>
        <fullName evidence="5">Large ribosomal subunit protein uL30</fullName>
    </recommendedName>
</protein>
<sequence>MDKLKVTLIRSVIGRPQNQRDIVKGLGLGRVNSSVVVPDNAAMRGAIRKINHLVDVELAK</sequence>
<evidence type="ECO:0000313" key="7">
    <source>
        <dbReference type="EMBL" id="AIR11113.1"/>
    </source>
</evidence>
<dbReference type="EMBL" id="CP017107">
    <property type="protein sequence ID" value="AOO73444.1"/>
    <property type="molecule type" value="Genomic_DNA"/>
</dbReference>
<dbReference type="Proteomes" id="UP000192353">
    <property type="component" value="Unassembled WGS sequence"/>
</dbReference>
<reference evidence="10" key="12">
    <citation type="journal article" date="2021" name="PeerJ">
        <title>Extensive microbial diversity within the chicken gut microbiome revealed by metagenomics and culture.</title>
        <authorList>
            <person name="Gilroy R."/>
            <person name="Ravi A."/>
            <person name="Getino M."/>
            <person name="Pursley I."/>
            <person name="Horton D.L."/>
            <person name="Alikhan N.F."/>
            <person name="Baker D."/>
            <person name="Gharbi K."/>
            <person name="Hall N."/>
            <person name="Watson M."/>
            <person name="Adriaenssens E.M."/>
            <person name="Foster-Nyarko E."/>
            <person name="Jarju S."/>
            <person name="Secka A."/>
            <person name="Antonio M."/>
            <person name="Oren A."/>
            <person name="Chaudhuri R.R."/>
            <person name="La Ragione R."/>
            <person name="Hildebrand F."/>
            <person name="Pallen M.J."/>
        </authorList>
    </citation>
    <scope>NUCLEOTIDE SEQUENCE</scope>
    <source>
        <strain evidence="10">CHK189-29639</strain>
    </source>
</reference>
<evidence type="ECO:0000313" key="17">
    <source>
        <dbReference type="EMBL" id="MYZ66822.1"/>
    </source>
</evidence>
<dbReference type="PANTHER" id="PTHR15892:SF2">
    <property type="entry name" value="LARGE RIBOSOMAL SUBUNIT PROTEIN UL30M"/>
    <property type="match status" value="1"/>
</dbReference>
<evidence type="ECO:0000313" key="25">
    <source>
        <dbReference type="EMBL" id="WHS17975.1"/>
    </source>
</evidence>
<evidence type="ECO:0000313" key="38">
    <source>
        <dbReference type="Proteomes" id="UP000467635"/>
    </source>
</evidence>
<evidence type="ECO:0000313" key="8">
    <source>
        <dbReference type="EMBL" id="AOO73444.1"/>
    </source>
</evidence>
<reference evidence="10" key="13">
    <citation type="submission" date="2021-09" db="EMBL/GenBank/DDBJ databases">
        <authorList>
            <person name="Gilroy R."/>
        </authorList>
    </citation>
    <scope>NUCLEOTIDE SEQUENCE</scope>
    <source>
        <strain evidence="10">CHK189-29639</strain>
    </source>
</reference>
<keyword evidence="4 5" id="KW-0687">Ribonucleoprotein</keyword>
<dbReference type="InterPro" id="IPR016082">
    <property type="entry name" value="Ribosomal_uL30_ferredoxin-like"/>
</dbReference>
<dbReference type="Proteomes" id="UP000244552">
    <property type="component" value="Unassembled WGS sequence"/>
</dbReference>
<reference evidence="12" key="17">
    <citation type="submission" date="2023-07" db="EMBL/GenBank/DDBJ databases">
        <title>Complete genome sequence of Ligilactobacillus salivarius SRCM217594 isolated from Gallus gallus domesticus feces.</title>
        <authorList>
            <person name="Yang H.-G."/>
            <person name="Ryu M.-S."/>
            <person name="Ha G.-S."/>
            <person name="Yang H.-J."/>
            <person name="Jeong D.-Y."/>
        </authorList>
    </citation>
    <scope>NUCLEOTIDE SEQUENCE</scope>
    <source>
        <strain evidence="12">SRCM217594</strain>
    </source>
</reference>
<dbReference type="GO" id="GO:0006412">
    <property type="term" value="P:translation"/>
    <property type="evidence" value="ECO:0007669"/>
    <property type="project" value="UniProtKB-UniRule"/>
</dbReference>
<evidence type="ECO:0000313" key="19">
    <source>
        <dbReference type="EMBL" id="OQQ89668.1"/>
    </source>
</evidence>
<dbReference type="Proteomes" id="UP000471678">
    <property type="component" value="Unassembled WGS sequence"/>
</dbReference>
<reference evidence="11" key="15">
    <citation type="submission" date="2023-02" db="EMBL/GenBank/DDBJ databases">
        <title>Draft Whole-Genome Sequences of competitive exclusion Lactobacillus salivarius strains for Poultry.</title>
        <authorList>
            <person name="Ma L.M."/>
            <person name="Lopez-Guerra N."/>
            <person name="Zhang G."/>
        </authorList>
    </citation>
    <scope>NUCLEOTIDE SEQUENCE</scope>
    <source>
        <strain evidence="11">Salm-9</strain>
    </source>
</reference>
<reference evidence="7 27" key="1">
    <citation type="journal article" date="2014" name="BMC Genomics">
        <title>Unusual genome complexity in Lactobacillus salivarius JCM1046.</title>
        <authorList>
            <person name="Raftis E.J."/>
            <person name="Forde B.M."/>
            <person name="Claesson M.J."/>
            <person name="O'Toole P.W."/>
        </authorList>
    </citation>
    <scope>NUCLEOTIDE SEQUENCE [LARGE SCALE GENOMIC DNA]</scope>
    <source>
        <strain evidence="7 27">JCM1046</strain>
    </source>
</reference>
<evidence type="ECO:0000313" key="21">
    <source>
        <dbReference type="EMBL" id="OUN19738.1"/>
    </source>
</evidence>
<comment type="similarity">
    <text evidence="1 5">Belongs to the universal ribosomal protein uL30 family.</text>
</comment>
<dbReference type="EMBL" id="QAGV01000003">
    <property type="protein sequence ID" value="PTR96620.1"/>
    <property type="molecule type" value="Genomic_DNA"/>
</dbReference>
<evidence type="ECO:0000256" key="3">
    <source>
        <dbReference type="ARBA" id="ARBA00022980"/>
    </source>
</evidence>
<dbReference type="SMR" id="A0A089QGY7"/>
<comment type="subunit">
    <text evidence="2 5">Part of the 50S ribosomal subunit.</text>
</comment>
<evidence type="ECO:0000313" key="14">
    <source>
        <dbReference type="EMBL" id="MSE07758.1"/>
    </source>
</evidence>
<reference evidence="8 28" key="3">
    <citation type="submission" date="2016-09" db="EMBL/GenBank/DDBJ databases">
        <title>Complete Genome Sequence of Lactobacillus salivarius Jin.</title>
        <authorList>
            <person name="Jin N."/>
            <person name="Li C."/>
            <person name="Wang M."/>
            <person name="Ren D."/>
            <person name="Di Y."/>
            <person name="Pan R."/>
            <person name="Du S."/>
            <person name="Lu H."/>
            <person name="Li X."/>
            <person name="Tian M."/>
        </authorList>
    </citation>
    <scope>NUCLEOTIDE SEQUENCE [LARGE SCALE GENOMIC DNA]</scope>
    <source>
        <strain evidence="8 28">CICC 23174</strain>
    </source>
</reference>
<evidence type="ECO:0000313" key="13">
    <source>
        <dbReference type="EMBL" id="MSE05929.1"/>
    </source>
</evidence>
<dbReference type="EMBL" id="CP020858">
    <property type="protein sequence ID" value="ARU18813.1"/>
    <property type="molecule type" value="Genomic_DNA"/>
</dbReference>
<dbReference type="Proteomes" id="UP000196255">
    <property type="component" value="Unassembled WGS sequence"/>
</dbReference>
<evidence type="ECO:0000256" key="5">
    <source>
        <dbReference type="HAMAP-Rule" id="MF_01371"/>
    </source>
</evidence>
<evidence type="ECO:0000313" key="29">
    <source>
        <dbReference type="Proteomes" id="UP000192353"/>
    </source>
</evidence>
<reference evidence="37 38" key="10">
    <citation type="submission" date="2019-11" db="EMBL/GenBank/DDBJ databases">
        <title>Draft Genome Sequence of Plant Growth-Promoting Rhizosphere-Associated Bacteria.</title>
        <authorList>
            <person name="Vasilyev I.Y."/>
            <person name="Radchenko V."/>
            <person name="Ilnitskaya E.V."/>
        </authorList>
    </citation>
    <scope>NUCLEOTIDE SEQUENCE [LARGE SCALE GENOMIC DNA]</scope>
    <source>
        <strain evidence="14 38">VRA_01-1sq_f</strain>
        <strain evidence="13 37">VRA_1sq_f</strain>
    </source>
</reference>
<evidence type="ECO:0000313" key="16">
    <source>
        <dbReference type="EMBL" id="MYY72965.1"/>
    </source>
</evidence>
<dbReference type="Gene3D" id="3.30.1390.20">
    <property type="entry name" value="Ribosomal protein L30, ferredoxin-like fold domain"/>
    <property type="match status" value="1"/>
</dbReference>
<dbReference type="EMBL" id="CP007646">
    <property type="protein sequence ID" value="AIR11113.1"/>
    <property type="molecule type" value="Genomic_DNA"/>
</dbReference>
<reference evidence="22 34" key="2">
    <citation type="submission" date="2016-05" db="EMBL/GenBank/DDBJ databases">
        <authorList>
            <person name="Lee J.-Y."/>
            <person name="Kim E.B."/>
            <person name="Choi Y.-J."/>
        </authorList>
    </citation>
    <scope>NUCLEOTIDE SEQUENCE [LARGE SCALE GENOMIC DNA]</scope>
    <source>
        <strain evidence="22 34">KLA006</strain>
    </source>
</reference>
<dbReference type="Proteomes" id="UP000029488">
    <property type="component" value="Chromosome"/>
</dbReference>
<dbReference type="PANTHER" id="PTHR15892">
    <property type="entry name" value="MITOCHONDRIAL RIBOSOMAL PROTEIN L30"/>
    <property type="match status" value="1"/>
</dbReference>
<dbReference type="EMBL" id="QFAS01000010">
    <property type="protein sequence ID" value="PWG50825.1"/>
    <property type="molecule type" value="Genomic_DNA"/>
</dbReference>
<dbReference type="GO" id="GO:0003735">
    <property type="term" value="F:structural constituent of ribosome"/>
    <property type="evidence" value="ECO:0007669"/>
    <property type="project" value="InterPro"/>
</dbReference>
<dbReference type="AlphaFoldDB" id="A0A089QGY7"/>
<dbReference type="InterPro" id="IPR036919">
    <property type="entry name" value="Ribo_uL30_ferredoxin-like_sf"/>
</dbReference>
<evidence type="ECO:0000313" key="23">
    <source>
        <dbReference type="EMBL" id="PTR96620.1"/>
    </source>
</evidence>
<dbReference type="EMBL" id="CP114509">
    <property type="protein sequence ID" value="WHS17975.1"/>
    <property type="molecule type" value="Genomic_DNA"/>
</dbReference>
<dbReference type="Proteomes" id="UP000467635">
    <property type="component" value="Unassembled WGS sequence"/>
</dbReference>
<reference evidence="39 40" key="11">
    <citation type="journal article" date="2020" name="Food Funct.">
        <title>Screening of Lactobacillus salivarius strains from the feces of Chinese populations and the evaluation of their effects against intestinal inflammation in mice.</title>
        <authorList>
            <person name="Zhai Q."/>
            <person name="Shen X."/>
            <person name="Cen S."/>
            <person name="Zhang C."/>
            <person name="Tian F."/>
            <person name="Zhao J."/>
            <person name="Zhang H."/>
            <person name="Xue Y."/>
            <person name="Chen W."/>
        </authorList>
    </citation>
    <scope>NUCLEOTIDE SEQUENCE [LARGE SCALE GENOMIC DNA]</scope>
    <source>
        <strain evidence="15 41">FYNDL5_1.scaf</strain>
        <strain evidence="17 40">FZJTZ28M4.scaf</strain>
        <strain evidence="16 39">FZJTZ9M6.scaf</strain>
    </source>
</reference>
<dbReference type="Proteomes" id="UP000759256">
    <property type="component" value="Unassembled WGS sequence"/>
</dbReference>
<reference evidence="29 30" key="4">
    <citation type="submission" date="2017-03" db="EMBL/GenBank/DDBJ databases">
        <title>Phylogenomics and comparative genomics of Lactobacillus salivarius, a mammalian gut commensal.</title>
        <authorList>
            <person name="Harris H.M."/>
        </authorList>
    </citation>
    <scope>NUCLEOTIDE SEQUENCE [LARGE SCALE GENOMIC DNA]</scope>
    <source>
        <strain evidence="20 29">AH4231</strain>
        <strain evidence="19 30">JCM 1047</strain>
        <strain evidence="18 31">LMG 14477</strain>
    </source>
</reference>
<evidence type="ECO:0000256" key="4">
    <source>
        <dbReference type="ARBA" id="ARBA00023274"/>
    </source>
</evidence>
<dbReference type="HAMAP" id="MF_01371_B">
    <property type="entry name" value="Ribosomal_uL30_B"/>
    <property type="match status" value="1"/>
</dbReference>
<evidence type="ECO:0000313" key="37">
    <source>
        <dbReference type="Proteomes" id="UP000437575"/>
    </source>
</evidence>
<dbReference type="GeneID" id="89466152"/>
<reference evidence="25 42" key="14">
    <citation type="submission" date="2022-12" db="EMBL/GenBank/DDBJ databases">
        <title>Assessment of beneficial effects and identification of host adaptation-associated genes of Ligilactobacillus salivarius isolated from Meles meles.</title>
        <authorList>
            <person name="Wang Y."/>
        </authorList>
    </citation>
    <scope>NUCLEOTIDE SEQUENCE [LARGE SCALE GENOMIC DNA]</scope>
    <source>
        <strain evidence="25 42">S35</strain>
    </source>
</reference>
<evidence type="ECO:0000313" key="22">
    <source>
        <dbReference type="EMBL" id="PAY44186.1"/>
    </source>
</evidence>
<evidence type="ECO:0000313" key="28">
    <source>
        <dbReference type="Proteomes" id="UP000094723"/>
    </source>
</evidence>
<dbReference type="EMBL" id="NBEF01000025">
    <property type="protein sequence ID" value="OQQ89668.1"/>
    <property type="molecule type" value="Genomic_DNA"/>
</dbReference>
<evidence type="ECO:0000313" key="20">
    <source>
        <dbReference type="EMBL" id="OQR24828.1"/>
    </source>
</evidence>
<dbReference type="CDD" id="cd01658">
    <property type="entry name" value="Ribosomal_L30"/>
    <property type="match status" value="1"/>
</dbReference>
<dbReference type="Proteomes" id="UP001174888">
    <property type="component" value="Unassembled WGS sequence"/>
</dbReference>
<evidence type="ECO:0000313" key="9">
    <source>
        <dbReference type="EMBL" id="ARU18813.1"/>
    </source>
</evidence>
<evidence type="ECO:0000313" key="33">
    <source>
        <dbReference type="Proteomes" id="UP000196255"/>
    </source>
</evidence>
<gene>
    <name evidence="5 7" type="primary">rpmD</name>
    <name evidence="22" type="ORF">A8C52_02730</name>
    <name evidence="21" type="ORF">B5G36_00620</name>
    <name evidence="20" type="ORF">B6U37_07485</name>
    <name evidence="19" type="ORF">B6U56_07430</name>
    <name evidence="18" type="ORF">B6U60_07030</name>
    <name evidence="9" type="ORF">B7R82_01820</name>
    <name evidence="8" type="ORF">BHF65_04080</name>
    <name evidence="24" type="ORF">DB362_08235</name>
    <name evidence="23" type="ORF">DBP89_04510</name>
    <name evidence="17" type="ORF">FYL06_07650</name>
    <name evidence="16" type="ORF">FYL10_04605</name>
    <name evidence="15" type="ORF">FYL25_05660</name>
    <name evidence="14" type="ORF">GKC33_03240</name>
    <name evidence="13" type="ORF">GKC34_08985</name>
    <name evidence="10" type="ORF">K8V06_02025</name>
    <name evidence="7" type="ORF">LSJ_1461c</name>
    <name evidence="25" type="ORF">O2U02_01725</name>
    <name evidence="11" type="ORF">PV940_04405</name>
    <name evidence="26" type="ORF">QFE45_07725</name>
    <name evidence="12" type="ORF">QYC35_01635</name>
</gene>
<accession>A0A089QGY7</accession>
<organism evidence="7 27">
    <name type="scientific">Ligilactobacillus salivarius</name>
    <dbReference type="NCBI Taxonomy" id="1624"/>
    <lineage>
        <taxon>Bacteria</taxon>
        <taxon>Bacillati</taxon>
        <taxon>Bacillota</taxon>
        <taxon>Bacilli</taxon>
        <taxon>Lactobacillales</taxon>
        <taxon>Lactobacillaceae</taxon>
        <taxon>Ligilactobacillus</taxon>
    </lineage>
</organism>
<evidence type="ECO:0000313" key="15">
    <source>
        <dbReference type="EMBL" id="MYY64917.1"/>
    </source>
</evidence>
<reference evidence="23 35" key="8">
    <citation type="journal article" date="2018" name="Genome Announc.">
        <title>Fifty-Six Draft Genome Sequences of 10 Lactobacillus Species from 22 Commercial Dietary Supplements.</title>
        <authorList>
            <person name="Gangiredla J."/>
            <person name="Barnaba T.J."/>
            <person name="Mammel M.K."/>
            <person name="Lacher D.W."/>
            <person name="Elkins C.A."/>
            <person name="Lampel K.A."/>
            <person name="Whitehouse C.A."/>
            <person name="Tartera C."/>
        </authorList>
    </citation>
    <scope>NUCLEOTIDE SEQUENCE [LARGE SCALE GENOMIC DNA]</scope>
    <source>
        <strain evidence="23 35">DS11_12</strain>
    </source>
</reference>
<dbReference type="Proteomes" id="UP000218139">
    <property type="component" value="Unassembled WGS sequence"/>
</dbReference>
<dbReference type="Proteomes" id="UP001231316">
    <property type="component" value="Chromosome"/>
</dbReference>
<evidence type="ECO:0000313" key="24">
    <source>
        <dbReference type="EMBL" id="PWG50825.1"/>
    </source>
</evidence>
<dbReference type="EMBL" id="VSUB01000005">
    <property type="protein sequence ID" value="MYY64917.1"/>
    <property type="molecule type" value="Genomic_DNA"/>
</dbReference>
<evidence type="ECO:0000313" key="27">
    <source>
        <dbReference type="Proteomes" id="UP000029488"/>
    </source>
</evidence>
<dbReference type="Proteomes" id="UP000192638">
    <property type="component" value="Unassembled WGS sequence"/>
</dbReference>
<name>A0A089QGY7_9LACO</name>
<evidence type="ECO:0000313" key="12">
    <source>
        <dbReference type="EMBL" id="MDN4832948.1"/>
    </source>
</evidence>
<dbReference type="EMBL" id="NBEB01000063">
    <property type="protein sequence ID" value="OQQ82795.1"/>
    <property type="molecule type" value="Genomic_DNA"/>
</dbReference>
<dbReference type="Proteomes" id="UP001224533">
    <property type="component" value="Chromosome"/>
</dbReference>
<dbReference type="Proteomes" id="UP001213566">
    <property type="component" value="Unassembled WGS sequence"/>
</dbReference>
<evidence type="ECO:0000259" key="6">
    <source>
        <dbReference type="Pfam" id="PF00327"/>
    </source>
</evidence>
<dbReference type="Pfam" id="PF00327">
    <property type="entry name" value="Ribosomal_L30"/>
    <property type="match status" value="1"/>
</dbReference>
<dbReference type="EMBL" id="NFHF01000001">
    <property type="protein sequence ID" value="OUN19738.1"/>
    <property type="molecule type" value="Genomic_DNA"/>
</dbReference>
<dbReference type="Proteomes" id="UP000094723">
    <property type="component" value="Chromosome"/>
</dbReference>
<evidence type="ECO:0000313" key="26">
    <source>
        <dbReference type="EMBL" id="WII28253.1"/>
    </source>
</evidence>
<dbReference type="RefSeq" id="WP_003701327.1">
    <property type="nucleotide sequence ID" value="NZ_CABMGV010000001.1"/>
</dbReference>
<proteinExistence type="inferred from homology"/>
<dbReference type="EMBL" id="DYVK01000019">
    <property type="protein sequence ID" value="HJG14902.1"/>
    <property type="molecule type" value="Genomic_DNA"/>
</dbReference>
<dbReference type="Proteomes" id="UP000471300">
    <property type="component" value="Unassembled WGS sequence"/>
</dbReference>
<dbReference type="NCBIfam" id="TIGR01308">
    <property type="entry name" value="rpmD_bact"/>
    <property type="match status" value="1"/>
</dbReference>
<evidence type="ECO:0000313" key="34">
    <source>
        <dbReference type="Proteomes" id="UP000218139"/>
    </source>
</evidence>
<reference evidence="24 36" key="9">
    <citation type="submission" date="2018-05" db="EMBL/GenBank/DDBJ databases">
        <title>Lactobacillus salivarius genome sequencing and assembly.</title>
        <authorList>
            <person name="Audisio C."/>
            <person name="Albarracin L."/>
            <person name="Torres M.J."/>
            <person name="Hebert E.M."/>
            <person name="Saavedra L."/>
        </authorList>
    </citation>
    <scope>NUCLEOTIDE SEQUENCE [LARGE SCALE GENOMIC DNA]</scope>
    <source>
        <strain evidence="24 36">A3iob</strain>
    </source>
</reference>
<evidence type="ECO:0000313" key="39">
    <source>
        <dbReference type="Proteomes" id="UP000470980"/>
    </source>
</evidence>
<evidence type="ECO:0000256" key="2">
    <source>
        <dbReference type="ARBA" id="ARBA00011838"/>
    </source>
</evidence>
<evidence type="ECO:0000313" key="35">
    <source>
        <dbReference type="Proteomes" id="UP000244552"/>
    </source>
</evidence>
<evidence type="ECO:0000313" key="11">
    <source>
        <dbReference type="EMBL" id="MDF4186278.1"/>
    </source>
</evidence>
<evidence type="ECO:0000313" key="10">
    <source>
        <dbReference type="EMBL" id="HJG14902.1"/>
    </source>
</evidence>
<evidence type="ECO:0000313" key="36">
    <source>
        <dbReference type="Proteomes" id="UP000245607"/>
    </source>
</evidence>
<dbReference type="InterPro" id="IPR005996">
    <property type="entry name" value="Ribosomal_uL30_bac-type"/>
</dbReference>
<reference evidence="21" key="7">
    <citation type="journal article" date="2018" name="BMC Genomics">
        <title>Whole genome sequencing and function prediction of 133 gut anaerobes isolated from chicken caecum in pure cultures.</title>
        <authorList>
            <person name="Medvecky M."/>
            <person name="Cejkova D."/>
            <person name="Polansky O."/>
            <person name="Karasova D."/>
            <person name="Kubasova T."/>
            <person name="Cizek A."/>
            <person name="Rychlik I."/>
        </authorList>
    </citation>
    <scope>NUCLEOTIDE SEQUENCE</scope>
    <source>
        <strain evidence="21">An84</strain>
    </source>
</reference>
<evidence type="ECO:0000313" key="32">
    <source>
        <dbReference type="Proteomes" id="UP000195378"/>
    </source>
</evidence>
<dbReference type="EMBL" id="LXZO01000134">
    <property type="protein sequence ID" value="PAY44186.1"/>
    <property type="molecule type" value="Genomic_DNA"/>
</dbReference>
<evidence type="ECO:0000313" key="31">
    <source>
        <dbReference type="Proteomes" id="UP000192638"/>
    </source>
</evidence>
<dbReference type="Proteomes" id="UP000195378">
    <property type="component" value="Chromosome"/>
</dbReference>
<evidence type="ECO:0000313" key="30">
    <source>
        <dbReference type="Proteomes" id="UP000192575"/>
    </source>
</evidence>
<evidence type="ECO:0000313" key="40">
    <source>
        <dbReference type="Proteomes" id="UP000471300"/>
    </source>
</evidence>
<dbReference type="KEGG" id="lsj:LSJ_1461c"/>
<dbReference type="SUPFAM" id="SSF55129">
    <property type="entry name" value="Ribosomal protein L30p/L7e"/>
    <property type="match status" value="1"/>
</dbReference>
<evidence type="ECO:0000313" key="41">
    <source>
        <dbReference type="Proteomes" id="UP000471678"/>
    </source>
</evidence>